<name>A0A563F263_9PSEU</name>
<dbReference type="AlphaFoldDB" id="A0A563F263"/>
<dbReference type="EMBL" id="VOBR01000001">
    <property type="protein sequence ID" value="TWP54009.1"/>
    <property type="molecule type" value="Genomic_DNA"/>
</dbReference>
<gene>
    <name evidence="1" type="ORF">FKR81_00070</name>
</gene>
<proteinExistence type="predicted"/>
<dbReference type="GO" id="GO:0004252">
    <property type="term" value="F:serine-type endopeptidase activity"/>
    <property type="evidence" value="ECO:0007669"/>
    <property type="project" value="InterPro"/>
</dbReference>
<organism evidence="1 2">
    <name type="scientific">Lentzea tibetensis</name>
    <dbReference type="NCBI Taxonomy" id="2591470"/>
    <lineage>
        <taxon>Bacteria</taxon>
        <taxon>Bacillati</taxon>
        <taxon>Actinomycetota</taxon>
        <taxon>Actinomycetes</taxon>
        <taxon>Pseudonocardiales</taxon>
        <taxon>Pseudonocardiaceae</taxon>
        <taxon>Lentzea</taxon>
    </lineage>
</organism>
<keyword evidence="2" id="KW-1185">Reference proteome</keyword>
<dbReference type="GO" id="GO:0006508">
    <property type="term" value="P:proteolysis"/>
    <property type="evidence" value="ECO:0007669"/>
    <property type="project" value="InterPro"/>
</dbReference>
<dbReference type="PROSITE" id="PS00134">
    <property type="entry name" value="TRYPSIN_HIS"/>
    <property type="match status" value="1"/>
</dbReference>
<dbReference type="InterPro" id="IPR018114">
    <property type="entry name" value="TRYPSIN_HIS"/>
</dbReference>
<evidence type="ECO:0000313" key="1">
    <source>
        <dbReference type="EMBL" id="TWP54009.1"/>
    </source>
</evidence>
<dbReference type="Proteomes" id="UP000316639">
    <property type="component" value="Unassembled WGS sequence"/>
</dbReference>
<protein>
    <submittedName>
        <fullName evidence="1">Uncharacterized protein</fullName>
    </submittedName>
</protein>
<accession>A0A563F263</accession>
<dbReference type="InterPro" id="IPR009003">
    <property type="entry name" value="Peptidase_S1_PA"/>
</dbReference>
<dbReference type="InterPro" id="IPR043504">
    <property type="entry name" value="Peptidase_S1_PA_chymotrypsin"/>
</dbReference>
<comment type="caution">
    <text evidence="1">The sequence shown here is derived from an EMBL/GenBank/DDBJ whole genome shotgun (WGS) entry which is preliminary data.</text>
</comment>
<reference evidence="1 2" key="1">
    <citation type="submission" date="2019-07" db="EMBL/GenBank/DDBJ databases">
        <title>Lentzea xizangensis sp. nov., isolated from Qinghai-Tibetan Plateau Soils.</title>
        <authorList>
            <person name="Huang J."/>
        </authorList>
    </citation>
    <scope>NUCLEOTIDE SEQUENCE [LARGE SCALE GENOMIC DNA]</scope>
    <source>
        <strain evidence="1 2">FXJ1.1311</strain>
    </source>
</reference>
<evidence type="ECO:0000313" key="2">
    <source>
        <dbReference type="Proteomes" id="UP000316639"/>
    </source>
</evidence>
<dbReference type="Gene3D" id="2.40.10.10">
    <property type="entry name" value="Trypsin-like serine proteases"/>
    <property type="match status" value="2"/>
</dbReference>
<dbReference type="OrthoDB" id="3206454at2"/>
<dbReference type="SUPFAM" id="SSF50494">
    <property type="entry name" value="Trypsin-like serine proteases"/>
    <property type="match status" value="1"/>
</dbReference>
<sequence>MRSIIRAGLAVTVTMGLSVVALPGWADPDLSKPSQKSTAVPRALGEIIPARAQAQMAALRPAKAASDRIQATIEARRVTGLSAIMVDANGVDVYWKGELPADLLAQLTQAVGSVPLRVRPARYSRSELVAAHNTMVRAIVADPTGLVNAVGIKPDGTALNVYVRAGALVDPSALPAVGVAVSAVPLAGRASARADGSLARGQTATASPCANRYYCRAGDIAPYWGGARISTPISDNCTSGWAAHSTVDDRRYLLTAGHCANSGPEWGDIGDTVWTDPARLHEVGKVRYKVTSHDVELIEAPGGPGIYTGGFTDDVANPVGGWERVRPNLPVCVSGAMTAAVLCDYTVLDLDVSGVFDGELYESLVLAKSPSDQPCTRTGDSGAPVFTLDGGVVWADGTLTGVQEPDCHYMYFQDFATAAADFQITADSIFQ</sequence>
<dbReference type="RefSeq" id="WP_146348792.1">
    <property type="nucleotide sequence ID" value="NZ_VOBR01000001.1"/>
</dbReference>